<evidence type="ECO:0000313" key="9">
    <source>
        <dbReference type="Proteomes" id="UP000242515"/>
    </source>
</evidence>
<dbReference type="PROSITE" id="PS50059">
    <property type="entry name" value="FKBP_PPIASE"/>
    <property type="match status" value="1"/>
</dbReference>
<dbReference type="NCBIfam" id="NF011676">
    <property type="entry name" value="PRK15095.1"/>
    <property type="match status" value="1"/>
</dbReference>
<comment type="catalytic activity">
    <reaction evidence="1 5 6">
        <text>[protein]-peptidylproline (omega=180) = [protein]-peptidylproline (omega=0)</text>
        <dbReference type="Rhea" id="RHEA:16237"/>
        <dbReference type="Rhea" id="RHEA-COMP:10747"/>
        <dbReference type="Rhea" id="RHEA-COMP:10748"/>
        <dbReference type="ChEBI" id="CHEBI:83833"/>
        <dbReference type="ChEBI" id="CHEBI:83834"/>
        <dbReference type="EC" id="5.2.1.8"/>
    </reaction>
</comment>
<dbReference type="PANTHER" id="PTHR47861:SF4">
    <property type="entry name" value="FKBP-TYPE 16 KDA PEPTIDYL-PROLYL CIS-TRANS ISOMERASE"/>
    <property type="match status" value="1"/>
</dbReference>
<evidence type="ECO:0000256" key="6">
    <source>
        <dbReference type="RuleBase" id="RU003915"/>
    </source>
</evidence>
<dbReference type="PANTHER" id="PTHR47861">
    <property type="entry name" value="FKBP-TYPE PEPTIDYL-PROLYL CIS-TRANS ISOMERASE SLYD"/>
    <property type="match status" value="1"/>
</dbReference>
<evidence type="ECO:0000256" key="1">
    <source>
        <dbReference type="ARBA" id="ARBA00000971"/>
    </source>
</evidence>
<gene>
    <name evidence="8" type="ORF">SAMN05216522_101429</name>
</gene>
<dbReference type="Gene3D" id="2.40.10.330">
    <property type="match status" value="1"/>
</dbReference>
<dbReference type="AlphaFoldDB" id="A0A1H9DVY9"/>
<dbReference type="Gene3D" id="3.10.50.40">
    <property type="match status" value="1"/>
</dbReference>
<keyword evidence="3 5" id="KW-0697">Rotamase</keyword>
<dbReference type="RefSeq" id="WP_092672006.1">
    <property type="nucleotide sequence ID" value="NZ_FOGC01000001.1"/>
</dbReference>
<protein>
    <recommendedName>
        <fullName evidence="6">Peptidyl-prolyl cis-trans isomerase</fullName>
        <ecNumber evidence="6">5.2.1.8</ecNumber>
    </recommendedName>
</protein>
<keyword evidence="9" id="KW-1185">Reference proteome</keyword>
<keyword evidence="4 5" id="KW-0413">Isomerase</keyword>
<accession>A0A1H9DVY9</accession>
<dbReference type="OrthoDB" id="9808891at2"/>
<dbReference type="Pfam" id="PF00254">
    <property type="entry name" value="FKBP_C"/>
    <property type="match status" value="1"/>
</dbReference>
<evidence type="ECO:0000256" key="5">
    <source>
        <dbReference type="PROSITE-ProRule" id="PRU00277"/>
    </source>
</evidence>
<dbReference type="EC" id="5.2.1.8" evidence="6"/>
<dbReference type="FunFam" id="2.40.10.330:FF:000002">
    <property type="entry name" value="Peptidyl-prolyl cis-trans isomerase"/>
    <property type="match status" value="1"/>
</dbReference>
<evidence type="ECO:0000256" key="2">
    <source>
        <dbReference type="ARBA" id="ARBA00006577"/>
    </source>
</evidence>
<organism evidence="8 9">
    <name type="scientific">Rosenbergiella nectarea</name>
    <dbReference type="NCBI Taxonomy" id="988801"/>
    <lineage>
        <taxon>Bacteria</taxon>
        <taxon>Pseudomonadati</taxon>
        <taxon>Pseudomonadota</taxon>
        <taxon>Gammaproteobacteria</taxon>
        <taxon>Enterobacterales</taxon>
        <taxon>Erwiniaceae</taxon>
        <taxon>Rosenbergiella</taxon>
    </lineage>
</organism>
<dbReference type="InterPro" id="IPR046357">
    <property type="entry name" value="PPIase_dom_sf"/>
</dbReference>
<sequence length="157" mass="16794">MSELIVTADSRVVVELILTLSDGSVAESTKVNNKPALLTLGDQSLSPKLEAELLGLAVGSQHKFSLAAEDAFGASNPDLVQYFSRQSFMEAGEPEVGTIMLFSAIDGSEMPGIVREISGDSVTVDFNHPLAGQDITFDIEIIDINPVLEEQNENLTV</sequence>
<dbReference type="InterPro" id="IPR048261">
    <property type="entry name" value="SlpA/SlyD-like_ins_sf"/>
</dbReference>
<evidence type="ECO:0000259" key="7">
    <source>
        <dbReference type="PROSITE" id="PS50059"/>
    </source>
</evidence>
<dbReference type="Proteomes" id="UP000242515">
    <property type="component" value="Unassembled WGS sequence"/>
</dbReference>
<feature type="domain" description="PPIase FKBP-type" evidence="7">
    <location>
        <begin position="9"/>
        <end position="105"/>
    </location>
</feature>
<proteinExistence type="inferred from homology"/>
<name>A0A1H9DVY9_9GAMM</name>
<evidence type="ECO:0000256" key="3">
    <source>
        <dbReference type="ARBA" id="ARBA00023110"/>
    </source>
</evidence>
<comment type="similarity">
    <text evidence="2 6">Belongs to the FKBP-type PPIase family.</text>
</comment>
<evidence type="ECO:0000313" key="8">
    <source>
        <dbReference type="EMBL" id="SEQ17605.1"/>
    </source>
</evidence>
<dbReference type="GO" id="GO:0003755">
    <property type="term" value="F:peptidyl-prolyl cis-trans isomerase activity"/>
    <property type="evidence" value="ECO:0007669"/>
    <property type="project" value="UniProtKB-UniRule"/>
</dbReference>
<dbReference type="STRING" id="988801.SAMN05216522_101429"/>
<dbReference type="InterPro" id="IPR001179">
    <property type="entry name" value="PPIase_FKBP_dom"/>
</dbReference>
<dbReference type="SUPFAM" id="SSF54534">
    <property type="entry name" value="FKBP-like"/>
    <property type="match status" value="1"/>
</dbReference>
<reference evidence="9" key="1">
    <citation type="submission" date="2016-10" db="EMBL/GenBank/DDBJ databases">
        <authorList>
            <person name="Varghese N."/>
            <person name="Submissions S."/>
        </authorList>
    </citation>
    <scope>NUCLEOTIDE SEQUENCE [LARGE SCALE GENOMIC DNA]</scope>
    <source>
        <strain evidence="9">8N4</strain>
    </source>
</reference>
<dbReference type="EMBL" id="FOGC01000001">
    <property type="protein sequence ID" value="SEQ17605.1"/>
    <property type="molecule type" value="Genomic_DNA"/>
</dbReference>
<evidence type="ECO:0000256" key="4">
    <source>
        <dbReference type="ARBA" id="ARBA00023235"/>
    </source>
</evidence>